<feature type="signal peptide" evidence="5">
    <location>
        <begin position="1"/>
        <end position="21"/>
    </location>
</feature>
<name>U5ELC4_NOCAS</name>
<evidence type="ECO:0000256" key="1">
    <source>
        <dbReference type="ARBA" id="ARBA00007534"/>
    </source>
</evidence>
<reference evidence="6 7" key="1">
    <citation type="journal article" date="2014" name="BMC Genomics">
        <title>Genome based analysis of type-I polyketide synthase and nonribosomal peptide synthetase gene clusters in seven strains of five representative Nocardia species.</title>
        <authorList>
            <person name="Komaki H."/>
            <person name="Ichikawa N."/>
            <person name="Hosoyama A."/>
            <person name="Takahashi-Nakaguchi A."/>
            <person name="Matsuzawa T."/>
            <person name="Suzuki K."/>
            <person name="Fujita N."/>
            <person name="Gonoi T."/>
        </authorList>
    </citation>
    <scope>NUCLEOTIDE SEQUENCE [LARGE SCALE GENOMIC DNA]</scope>
    <source>
        <strain evidence="6 7">NBRC 15531</strain>
    </source>
</reference>
<evidence type="ECO:0000313" key="6">
    <source>
        <dbReference type="EMBL" id="GAD85909.1"/>
    </source>
</evidence>
<evidence type="ECO:0008006" key="8">
    <source>
        <dbReference type="Google" id="ProtNLM"/>
    </source>
</evidence>
<comment type="similarity">
    <text evidence="1">Belongs to the cutinase family.</text>
</comment>
<feature type="chain" id="PRO_5039394747" description="Cutinase" evidence="5">
    <location>
        <begin position="22"/>
        <end position="303"/>
    </location>
</feature>
<dbReference type="SUPFAM" id="SSF53474">
    <property type="entry name" value="alpha/beta-Hydrolases"/>
    <property type="match status" value="1"/>
</dbReference>
<evidence type="ECO:0000256" key="5">
    <source>
        <dbReference type="SAM" id="SignalP"/>
    </source>
</evidence>
<dbReference type="eggNOG" id="ENOG5033PQG">
    <property type="taxonomic scope" value="Bacteria"/>
</dbReference>
<evidence type="ECO:0000256" key="2">
    <source>
        <dbReference type="ARBA" id="ARBA00022487"/>
    </source>
</evidence>
<keyword evidence="7" id="KW-1185">Reference proteome</keyword>
<dbReference type="InterPro" id="IPR029058">
    <property type="entry name" value="AB_hydrolase_fold"/>
</dbReference>
<dbReference type="PANTHER" id="PTHR33630:SF9">
    <property type="entry name" value="CUTINASE 4"/>
    <property type="match status" value="1"/>
</dbReference>
<dbReference type="Pfam" id="PF01083">
    <property type="entry name" value="Cutinase"/>
    <property type="match status" value="1"/>
</dbReference>
<organism evidence="6 7">
    <name type="scientific">Nocardia asteroides NBRC 15531</name>
    <dbReference type="NCBI Taxonomy" id="1110697"/>
    <lineage>
        <taxon>Bacteria</taxon>
        <taxon>Bacillati</taxon>
        <taxon>Actinomycetota</taxon>
        <taxon>Actinomycetes</taxon>
        <taxon>Mycobacteriales</taxon>
        <taxon>Nocardiaceae</taxon>
        <taxon>Nocardia</taxon>
    </lineage>
</organism>
<evidence type="ECO:0000256" key="4">
    <source>
        <dbReference type="ARBA" id="ARBA00023157"/>
    </source>
</evidence>
<dbReference type="STRING" id="1824.SAMN05444423_102708"/>
<dbReference type="GO" id="GO:0052689">
    <property type="term" value="F:carboxylic ester hydrolase activity"/>
    <property type="evidence" value="ECO:0007669"/>
    <property type="project" value="UniProtKB-KW"/>
</dbReference>
<comment type="caution">
    <text evidence="6">The sequence shown here is derived from an EMBL/GenBank/DDBJ whole genome shotgun (WGS) entry which is preliminary data.</text>
</comment>
<proteinExistence type="inferred from homology"/>
<dbReference type="GeneID" id="91517736"/>
<dbReference type="RefSeq" id="WP_019047316.1">
    <property type="nucleotide sequence ID" value="NZ_BAFO02000032.1"/>
</dbReference>
<dbReference type="SMART" id="SM01110">
    <property type="entry name" value="Cutinase"/>
    <property type="match status" value="1"/>
</dbReference>
<dbReference type="InterPro" id="IPR000675">
    <property type="entry name" value="Cutinase/axe"/>
</dbReference>
<dbReference type="EMBL" id="BAFO02000032">
    <property type="protein sequence ID" value="GAD85909.1"/>
    <property type="molecule type" value="Genomic_DNA"/>
</dbReference>
<dbReference type="Proteomes" id="UP000017048">
    <property type="component" value="Unassembled WGS sequence"/>
</dbReference>
<keyword evidence="3" id="KW-0378">Hydrolase</keyword>
<accession>U5ELC4</accession>
<keyword evidence="2" id="KW-0719">Serine esterase</keyword>
<sequence>MRINVHAAAVAVTAGTVIALATGTALPGTTASRAGADPGCPAVYVVAIPGTWETGPTRHTSGPGMLAGVTDGLPASEQVAYVDYPATAFPWEGKVYGASQKTAVDTAREMVRTTAERCANTTFALVGYSQGADAAGDLAAEIGRGQGVVPPDRLSAVGLLSDPQRSQADAQVGPLAVGVGVRGARPGGFGSITSRVRTICAVGDLYCSTDDEDFIVAVAAGLAAVSDDHPDDLPLYRTRAADMLAALRSADEQGELSEQTRNERARQLAHFYGSGTHMSYGSYPVGGGQTAVSWLHHWLAALG</sequence>
<keyword evidence="5" id="KW-0732">Signal</keyword>
<protein>
    <recommendedName>
        <fullName evidence="8">Cutinase</fullName>
    </recommendedName>
</protein>
<dbReference type="AlphaFoldDB" id="U5ELC4"/>
<evidence type="ECO:0000313" key="7">
    <source>
        <dbReference type="Proteomes" id="UP000017048"/>
    </source>
</evidence>
<evidence type="ECO:0000256" key="3">
    <source>
        <dbReference type="ARBA" id="ARBA00022801"/>
    </source>
</evidence>
<dbReference type="Gene3D" id="3.40.50.1820">
    <property type="entry name" value="alpha/beta hydrolase"/>
    <property type="match status" value="1"/>
</dbReference>
<dbReference type="PANTHER" id="PTHR33630">
    <property type="entry name" value="CUTINASE RV1984C-RELATED-RELATED"/>
    <property type="match status" value="1"/>
</dbReference>
<gene>
    <name evidence="6" type="ORF">NCAST_32_03940</name>
</gene>
<keyword evidence="4" id="KW-1015">Disulfide bond</keyword>